<protein>
    <submittedName>
        <fullName evidence="2">Uncharacterized protein</fullName>
    </submittedName>
</protein>
<evidence type="ECO:0000313" key="2">
    <source>
        <dbReference type="EMBL" id="RUS91063.1"/>
    </source>
</evidence>
<feature type="region of interest" description="Disordered" evidence="1">
    <location>
        <begin position="234"/>
        <end position="260"/>
    </location>
</feature>
<sequence length="388" mass="43019">MGDSQKEIVINHASDTTNEDIVTRRKEHAERRCDVQGVRECHEDNMGGSLGEYTRESQGEYINEGSPEDSLMEYLGEGLDLKENARGSDRERLRASLEEGTKDTPIGGMSNSLEECIGKSLGDVMSELMNGLTKCVEERTKEFVADGVNQLGEFTGTIADELNLYSPLCLSEHNCSLPLSDISFSIEDIFPNVSLDISGHPSFNVHVTVSSANDEQSQLEYTELLPSKNYSLKQAGTEDTPEVTDLDSEINTPTGRENESMSFEAGKRMNMTQTLEKELDDWMEGTSEQVQTANILEVPGELEDLYAEKLAAVHAAGQAAFDDIPIHWLTRTMGTVIETNRCDPGMSSVEIVEGENESGSNKKIKMNEVQKRSVAIKLWKEMLKGMWP</sequence>
<accession>A0A3S1A5B9</accession>
<organism evidence="2 3">
    <name type="scientific">Elysia chlorotica</name>
    <name type="common">Eastern emerald elysia</name>
    <name type="synonym">Sea slug</name>
    <dbReference type="NCBI Taxonomy" id="188477"/>
    <lineage>
        <taxon>Eukaryota</taxon>
        <taxon>Metazoa</taxon>
        <taxon>Spiralia</taxon>
        <taxon>Lophotrochozoa</taxon>
        <taxon>Mollusca</taxon>
        <taxon>Gastropoda</taxon>
        <taxon>Heterobranchia</taxon>
        <taxon>Euthyneura</taxon>
        <taxon>Panpulmonata</taxon>
        <taxon>Sacoglossa</taxon>
        <taxon>Placobranchoidea</taxon>
        <taxon>Plakobranchidae</taxon>
        <taxon>Elysia</taxon>
    </lineage>
</organism>
<name>A0A3S1A5B9_ELYCH</name>
<dbReference type="EMBL" id="RQTK01000019">
    <property type="protein sequence ID" value="RUS91063.1"/>
    <property type="molecule type" value="Genomic_DNA"/>
</dbReference>
<evidence type="ECO:0000313" key="3">
    <source>
        <dbReference type="Proteomes" id="UP000271974"/>
    </source>
</evidence>
<comment type="caution">
    <text evidence="2">The sequence shown here is derived from an EMBL/GenBank/DDBJ whole genome shotgun (WGS) entry which is preliminary data.</text>
</comment>
<reference evidence="2 3" key="1">
    <citation type="submission" date="2019-01" db="EMBL/GenBank/DDBJ databases">
        <title>A draft genome assembly of the solar-powered sea slug Elysia chlorotica.</title>
        <authorList>
            <person name="Cai H."/>
            <person name="Li Q."/>
            <person name="Fang X."/>
            <person name="Li J."/>
            <person name="Curtis N.E."/>
            <person name="Altenburger A."/>
            <person name="Shibata T."/>
            <person name="Feng M."/>
            <person name="Maeda T."/>
            <person name="Schwartz J.A."/>
            <person name="Shigenobu S."/>
            <person name="Lundholm N."/>
            <person name="Nishiyama T."/>
            <person name="Yang H."/>
            <person name="Hasebe M."/>
            <person name="Li S."/>
            <person name="Pierce S.K."/>
            <person name="Wang J."/>
        </authorList>
    </citation>
    <scope>NUCLEOTIDE SEQUENCE [LARGE SCALE GENOMIC DNA]</scope>
    <source>
        <strain evidence="2">EC2010</strain>
        <tissue evidence="2">Whole organism of an adult</tissue>
    </source>
</reference>
<evidence type="ECO:0000256" key="1">
    <source>
        <dbReference type="SAM" id="MobiDB-lite"/>
    </source>
</evidence>
<proteinExistence type="predicted"/>
<feature type="compositionally biased region" description="Acidic residues" evidence="1">
    <location>
        <begin position="239"/>
        <end position="248"/>
    </location>
</feature>
<dbReference type="AlphaFoldDB" id="A0A3S1A5B9"/>
<keyword evidence="3" id="KW-1185">Reference proteome</keyword>
<gene>
    <name evidence="2" type="ORF">EGW08_001191</name>
</gene>
<dbReference type="Proteomes" id="UP000271974">
    <property type="component" value="Unassembled WGS sequence"/>
</dbReference>